<dbReference type="InterPro" id="IPR027417">
    <property type="entry name" value="P-loop_NTPase"/>
</dbReference>
<dbReference type="EMBL" id="JACSNR010000003">
    <property type="protein sequence ID" value="MBM6922891.1"/>
    <property type="molecule type" value="Genomic_DNA"/>
</dbReference>
<dbReference type="PANTHER" id="PTHR32182:SF0">
    <property type="entry name" value="DNA REPLICATION AND REPAIR PROTEIN RECF"/>
    <property type="match status" value="1"/>
</dbReference>
<protein>
    <recommendedName>
        <fullName evidence="9 10">DNA replication and repair protein RecF</fullName>
    </recommendedName>
</protein>
<dbReference type="NCBIfam" id="TIGR00611">
    <property type="entry name" value="recf"/>
    <property type="match status" value="1"/>
</dbReference>
<dbReference type="InterPro" id="IPR042174">
    <property type="entry name" value="RecF_2"/>
</dbReference>
<feature type="domain" description="Endonuclease GajA/Old nuclease/RecF-like AAA" evidence="11">
    <location>
        <begin position="1"/>
        <end position="53"/>
    </location>
</feature>
<evidence type="ECO:0000259" key="11">
    <source>
        <dbReference type="Pfam" id="PF13175"/>
    </source>
</evidence>
<dbReference type="HAMAP" id="MF_00365">
    <property type="entry name" value="RecF"/>
    <property type="match status" value="1"/>
</dbReference>
<dbReference type="PROSITE" id="PS00617">
    <property type="entry name" value="RECF_1"/>
    <property type="match status" value="1"/>
</dbReference>
<organism evidence="12 13">
    <name type="scientific">Hydrogenoanaerobacterium saccharovorans</name>
    <dbReference type="NCBI Taxonomy" id="474960"/>
    <lineage>
        <taxon>Bacteria</taxon>
        <taxon>Bacillati</taxon>
        <taxon>Bacillota</taxon>
        <taxon>Clostridia</taxon>
        <taxon>Eubacteriales</taxon>
        <taxon>Oscillospiraceae</taxon>
        <taxon>Hydrogenoanaerobacterium</taxon>
    </lineage>
</organism>
<evidence type="ECO:0000313" key="13">
    <source>
        <dbReference type="Proteomes" id="UP000724149"/>
    </source>
</evidence>
<dbReference type="Gene3D" id="3.40.50.300">
    <property type="entry name" value="P-loop containing nucleotide triphosphate hydrolases"/>
    <property type="match status" value="1"/>
</dbReference>
<dbReference type="SUPFAM" id="SSF52540">
    <property type="entry name" value="P-loop containing nucleoside triphosphate hydrolases"/>
    <property type="match status" value="1"/>
</dbReference>
<keyword evidence="13" id="KW-1185">Reference proteome</keyword>
<keyword evidence="8 9" id="KW-0742">SOS response</keyword>
<dbReference type="Pfam" id="PF13175">
    <property type="entry name" value="AAA_15"/>
    <property type="match status" value="1"/>
</dbReference>
<evidence type="ECO:0000256" key="6">
    <source>
        <dbReference type="ARBA" id="ARBA00023125"/>
    </source>
</evidence>
<keyword evidence="2 9" id="KW-0235">DNA replication</keyword>
<dbReference type="InterPro" id="IPR001238">
    <property type="entry name" value="DNA-binding_RecF"/>
</dbReference>
<comment type="subcellular location">
    <subcellularLocation>
        <location evidence="9 10">Cytoplasm</location>
    </subcellularLocation>
</comment>
<dbReference type="PANTHER" id="PTHR32182">
    <property type="entry name" value="DNA REPLICATION AND REPAIR PROTEIN RECF"/>
    <property type="match status" value="1"/>
</dbReference>
<keyword evidence="4 9" id="KW-0227">DNA damage</keyword>
<keyword evidence="5 9" id="KW-0067">ATP-binding</keyword>
<proteinExistence type="inferred from homology"/>
<keyword evidence="1 9" id="KW-0963">Cytoplasm</keyword>
<keyword evidence="6 9" id="KW-0238">DNA-binding</keyword>
<evidence type="ECO:0000256" key="5">
    <source>
        <dbReference type="ARBA" id="ARBA00022840"/>
    </source>
</evidence>
<dbReference type="Proteomes" id="UP000724149">
    <property type="component" value="Unassembled WGS sequence"/>
</dbReference>
<sequence length="383" mass="43095">MRINSLSLENYRNIIRCDLTPGEGVNLIVGDNAQGKTNLMEAIWLLTGEKTFRYGREHDIPRLDMDRETQRTRVYANVFAEGRDQELEYILWPRRQVKINGITEPGRGAFSGKLCCVIFSPNHLSLVRDGPAERRDFLDGAISQLRPQYIKVLSDYNRALAQRSTLLREAFRDRGRLDLLPVFDYHVARLGSLIQVTRQSYLTRLAEYAAGFHQGISAGKEELSVRYTIGGTGSGILDPEGSREELEQALLSLLEQGREEDLRLGSTGAGPHRDDLALRLSGRAARNFASQGQQRSIVLSLKLAECEMIADTMHSQPVVLLDDVMSELDRSRREYLLNRLTGRQVFITACDDSLLWETSDAEVVAVQNGEFYPGGFPICEEEG</sequence>
<evidence type="ECO:0000313" key="12">
    <source>
        <dbReference type="EMBL" id="MBM6922891.1"/>
    </source>
</evidence>
<accession>A0ABS2GLL4</accession>
<keyword evidence="7 9" id="KW-0234">DNA repair</keyword>
<dbReference type="PROSITE" id="PS00618">
    <property type="entry name" value="RECF_2"/>
    <property type="match status" value="1"/>
</dbReference>
<evidence type="ECO:0000256" key="2">
    <source>
        <dbReference type="ARBA" id="ARBA00022705"/>
    </source>
</evidence>
<reference evidence="12 13" key="1">
    <citation type="journal article" date="2021" name="Sci. Rep.">
        <title>The distribution of antibiotic resistance genes in chicken gut microbiota commensals.</title>
        <authorList>
            <person name="Juricova H."/>
            <person name="Matiasovicova J."/>
            <person name="Kubasova T."/>
            <person name="Cejkova D."/>
            <person name="Rychlik I."/>
        </authorList>
    </citation>
    <scope>NUCLEOTIDE SEQUENCE [LARGE SCALE GENOMIC DNA]</scope>
    <source>
        <strain evidence="12 13">An564</strain>
    </source>
</reference>
<evidence type="ECO:0000256" key="3">
    <source>
        <dbReference type="ARBA" id="ARBA00022741"/>
    </source>
</evidence>
<evidence type="ECO:0000256" key="10">
    <source>
        <dbReference type="RuleBase" id="RU000578"/>
    </source>
</evidence>
<comment type="caution">
    <text evidence="12">The sequence shown here is derived from an EMBL/GenBank/DDBJ whole genome shotgun (WGS) entry which is preliminary data.</text>
</comment>
<evidence type="ECO:0000256" key="4">
    <source>
        <dbReference type="ARBA" id="ARBA00022763"/>
    </source>
</evidence>
<dbReference type="RefSeq" id="WP_204720073.1">
    <property type="nucleotide sequence ID" value="NZ_JACSNR010000003.1"/>
</dbReference>
<dbReference type="InterPro" id="IPR041685">
    <property type="entry name" value="AAA_GajA/Old/RecF-like"/>
</dbReference>
<comment type="similarity">
    <text evidence="9 10">Belongs to the RecF family.</text>
</comment>
<name>A0ABS2GLL4_9FIRM</name>
<dbReference type="InterPro" id="IPR018078">
    <property type="entry name" value="DNA-binding_RecF_CS"/>
</dbReference>
<keyword evidence="3 9" id="KW-0547">Nucleotide-binding</keyword>
<gene>
    <name evidence="9" type="primary">recF</name>
    <name evidence="12" type="ORF">H9X81_04185</name>
</gene>
<evidence type="ECO:0000256" key="8">
    <source>
        <dbReference type="ARBA" id="ARBA00023236"/>
    </source>
</evidence>
<comment type="function">
    <text evidence="9 10">The RecF protein is involved in DNA metabolism; it is required for DNA replication and normal SOS inducibility. RecF binds preferentially to single-stranded, linear DNA. It also seems to bind ATP.</text>
</comment>
<evidence type="ECO:0000256" key="7">
    <source>
        <dbReference type="ARBA" id="ARBA00023204"/>
    </source>
</evidence>
<evidence type="ECO:0000256" key="9">
    <source>
        <dbReference type="HAMAP-Rule" id="MF_00365"/>
    </source>
</evidence>
<evidence type="ECO:0000256" key="1">
    <source>
        <dbReference type="ARBA" id="ARBA00022490"/>
    </source>
</evidence>
<dbReference type="Gene3D" id="1.20.1050.90">
    <property type="entry name" value="RecF/RecN/SMC, N-terminal domain"/>
    <property type="match status" value="1"/>
</dbReference>
<feature type="binding site" evidence="9">
    <location>
        <begin position="30"/>
        <end position="37"/>
    </location>
    <ligand>
        <name>ATP</name>
        <dbReference type="ChEBI" id="CHEBI:30616"/>
    </ligand>
</feature>